<dbReference type="Pfam" id="PF07301">
    <property type="entry name" value="DUF1453"/>
    <property type="match status" value="1"/>
</dbReference>
<dbReference type="EMBL" id="CP003344">
    <property type="protein sequence ID" value="AGA67907.1"/>
    <property type="molecule type" value="Genomic_DNA"/>
</dbReference>
<feature type="transmembrane region" description="Helical" evidence="1">
    <location>
        <begin position="100"/>
        <end position="118"/>
    </location>
</feature>
<dbReference type="STRING" id="871963.Desdi_0361"/>
<feature type="transmembrane region" description="Helical" evidence="1">
    <location>
        <begin position="130"/>
        <end position="152"/>
    </location>
</feature>
<dbReference type="Proteomes" id="UP000010797">
    <property type="component" value="Chromosome"/>
</dbReference>
<gene>
    <name evidence="2" type="ordered locus">Desdi_0361</name>
</gene>
<dbReference type="AlphaFoldDB" id="L0F407"/>
<sequence length="161" mass="18202">MVTKGILMTGPILASVMMVVMANLIRAKSMSKPVEAKKLILPPLFMATGTSMFILPMFRPTQAELICAVAMGMLFSILLIKTSKFEVRDNRIYLQRSKLFLVVLFGLMVIRMVGKMVLPDVILIEPAQMSGIFFILALSMIFPWRIAMYVGFRRLEQQLHS</sequence>
<keyword evidence="1" id="KW-0472">Membrane</keyword>
<reference evidence="3" key="1">
    <citation type="submission" date="2012-02" db="EMBL/GenBank/DDBJ databases">
        <title>Complete sequence of Desulfitobacterium dichloroeliminans LMG P-21439.</title>
        <authorList>
            <person name="Lucas S."/>
            <person name="Han J."/>
            <person name="Lapidus A."/>
            <person name="Cheng J.-F."/>
            <person name="Goodwin L."/>
            <person name="Pitluck S."/>
            <person name="Peters L."/>
            <person name="Ovchinnikova G."/>
            <person name="Teshima H."/>
            <person name="Detter J.C."/>
            <person name="Han C."/>
            <person name="Tapia R."/>
            <person name="Land M."/>
            <person name="Hauser L."/>
            <person name="Kyrpides N."/>
            <person name="Ivanova N."/>
            <person name="Pagani I."/>
            <person name="Kruse T."/>
            <person name="de Vos W.M."/>
            <person name="Boon N."/>
            <person name="Smidt H."/>
            <person name="Woyke T."/>
        </authorList>
    </citation>
    <scope>NUCLEOTIDE SEQUENCE [LARGE SCALE GENOMIC DNA]</scope>
    <source>
        <strain evidence="3">LMG P-21439 / DCA1</strain>
    </source>
</reference>
<feature type="transmembrane region" description="Helical" evidence="1">
    <location>
        <begin position="6"/>
        <end position="27"/>
    </location>
</feature>
<dbReference type="InterPro" id="IPR058247">
    <property type="entry name" value="DUF1453"/>
</dbReference>
<evidence type="ECO:0000313" key="2">
    <source>
        <dbReference type="EMBL" id="AGA67907.1"/>
    </source>
</evidence>
<dbReference type="KEGG" id="ddl:Desdi_0361"/>
<dbReference type="HOGENOM" id="CLU_112887_0_0_9"/>
<evidence type="ECO:0000313" key="3">
    <source>
        <dbReference type="Proteomes" id="UP000010797"/>
    </source>
</evidence>
<dbReference type="InterPro" id="IPR031306">
    <property type="entry name" value="CcdC"/>
</dbReference>
<dbReference type="PANTHER" id="PTHR39164">
    <property type="entry name" value="PROTEIN CCDC"/>
    <property type="match status" value="1"/>
</dbReference>
<accession>L0F407</accession>
<organism evidence="2 3">
    <name type="scientific">Desulfitobacterium dichloroeliminans (strain LMG P-21439 / DCA1)</name>
    <dbReference type="NCBI Taxonomy" id="871963"/>
    <lineage>
        <taxon>Bacteria</taxon>
        <taxon>Bacillati</taxon>
        <taxon>Bacillota</taxon>
        <taxon>Clostridia</taxon>
        <taxon>Eubacteriales</taxon>
        <taxon>Desulfitobacteriaceae</taxon>
        <taxon>Desulfitobacterium</taxon>
    </lineage>
</organism>
<proteinExistence type="predicted"/>
<dbReference type="PANTHER" id="PTHR39164:SF1">
    <property type="entry name" value="PROTEIN CCDC"/>
    <property type="match status" value="1"/>
</dbReference>
<keyword evidence="3" id="KW-1185">Reference proteome</keyword>
<protein>
    <submittedName>
        <fullName evidence="2">Membrane protein involved in cytochrome C biogenesis</fullName>
    </submittedName>
</protein>
<evidence type="ECO:0000256" key="1">
    <source>
        <dbReference type="SAM" id="Phobius"/>
    </source>
</evidence>
<dbReference type="PIRSF" id="PIRSF021441">
    <property type="entry name" value="DUF1453"/>
    <property type="match status" value="1"/>
</dbReference>
<keyword evidence="1" id="KW-0812">Transmembrane</keyword>
<feature type="transmembrane region" description="Helical" evidence="1">
    <location>
        <begin position="63"/>
        <end position="80"/>
    </location>
</feature>
<dbReference type="RefSeq" id="WP_015260914.1">
    <property type="nucleotide sequence ID" value="NC_019903.1"/>
</dbReference>
<dbReference type="eggNOG" id="COG4846">
    <property type="taxonomic scope" value="Bacteria"/>
</dbReference>
<name>L0F407_DESDL</name>
<keyword evidence="1" id="KW-1133">Transmembrane helix</keyword>
<feature type="transmembrane region" description="Helical" evidence="1">
    <location>
        <begin position="39"/>
        <end position="57"/>
    </location>
</feature>